<evidence type="ECO:0000256" key="1">
    <source>
        <dbReference type="SAM" id="Phobius"/>
    </source>
</evidence>
<sequence length="93" mass="9470">MDTGDALSGAGFGLVALLLAASGVRILTRGTAPEPLLQAFSRFGMAVGCAALAAGLLLSASRMTSGVLLAVAIVALLVAVAFETKRNRRLRQD</sequence>
<feature type="transmembrane region" description="Helical" evidence="1">
    <location>
        <begin position="6"/>
        <end position="27"/>
    </location>
</feature>
<dbReference type="Proteomes" id="UP000219612">
    <property type="component" value="Unassembled WGS sequence"/>
</dbReference>
<keyword evidence="1" id="KW-0812">Transmembrane</keyword>
<keyword evidence="1" id="KW-1133">Transmembrane helix</keyword>
<reference evidence="2 3" key="1">
    <citation type="submission" date="2017-09" db="EMBL/GenBank/DDBJ databases">
        <authorList>
            <person name="Ehlers B."/>
            <person name="Leendertz F.H."/>
        </authorList>
    </citation>
    <scope>NUCLEOTIDE SEQUENCE [LARGE SCALE GENOMIC DNA]</scope>
    <source>
        <strain evidence="2 3">CGMCC 4.6857</strain>
    </source>
</reference>
<accession>A0A285JJT7</accession>
<dbReference type="AlphaFoldDB" id="A0A285JJT7"/>
<organism evidence="2 3">
    <name type="scientific">Paractinoplanes atraurantiacus</name>
    <dbReference type="NCBI Taxonomy" id="1036182"/>
    <lineage>
        <taxon>Bacteria</taxon>
        <taxon>Bacillati</taxon>
        <taxon>Actinomycetota</taxon>
        <taxon>Actinomycetes</taxon>
        <taxon>Micromonosporales</taxon>
        <taxon>Micromonosporaceae</taxon>
        <taxon>Paractinoplanes</taxon>
    </lineage>
</organism>
<feature type="transmembrane region" description="Helical" evidence="1">
    <location>
        <begin position="39"/>
        <end position="58"/>
    </location>
</feature>
<dbReference type="EMBL" id="OBDY01000020">
    <property type="protein sequence ID" value="SNY59626.1"/>
    <property type="molecule type" value="Genomic_DNA"/>
</dbReference>
<keyword evidence="1" id="KW-0472">Membrane</keyword>
<keyword evidence="3" id="KW-1185">Reference proteome</keyword>
<protein>
    <submittedName>
        <fullName evidence="2">Uncharacterized protein</fullName>
    </submittedName>
</protein>
<gene>
    <name evidence="2" type="ORF">SAMN05421748_120178</name>
</gene>
<evidence type="ECO:0000313" key="3">
    <source>
        <dbReference type="Proteomes" id="UP000219612"/>
    </source>
</evidence>
<feature type="transmembrane region" description="Helical" evidence="1">
    <location>
        <begin position="64"/>
        <end position="82"/>
    </location>
</feature>
<name>A0A285JJT7_9ACTN</name>
<dbReference type="RefSeq" id="WP_097325756.1">
    <property type="nucleotide sequence ID" value="NZ_OBDY01000020.1"/>
</dbReference>
<proteinExistence type="predicted"/>
<evidence type="ECO:0000313" key="2">
    <source>
        <dbReference type="EMBL" id="SNY59626.1"/>
    </source>
</evidence>